<dbReference type="EMBL" id="CP106879">
    <property type="protein sequence ID" value="UYC81186.1"/>
    <property type="molecule type" value="Genomic_DNA"/>
</dbReference>
<organism evidence="2 3">
    <name type="scientific">Curtobacterium poinsettiae</name>
    <dbReference type="NCBI Taxonomy" id="159612"/>
    <lineage>
        <taxon>Bacteria</taxon>
        <taxon>Bacillati</taxon>
        <taxon>Actinomycetota</taxon>
        <taxon>Actinomycetes</taxon>
        <taxon>Micrococcales</taxon>
        <taxon>Microbacteriaceae</taxon>
        <taxon>Curtobacterium</taxon>
    </lineage>
</organism>
<evidence type="ECO:0008006" key="4">
    <source>
        <dbReference type="Google" id="ProtNLM"/>
    </source>
</evidence>
<keyword evidence="1" id="KW-1133">Transmembrane helix</keyword>
<proteinExistence type="predicted"/>
<reference evidence="2" key="1">
    <citation type="submission" date="2022-09" db="EMBL/GenBank/DDBJ databases">
        <title>Taxonomy of Curtobacterium flaccumfaciens.</title>
        <authorList>
            <person name="Osdaghi E."/>
            <person name="Taghavi S.M."/>
            <person name="Hamidizade M."/>
            <person name="Abachi H."/>
            <person name="Fazliarab A."/>
            <person name="Baeyen S."/>
            <person name="Portier P."/>
            <person name="Van Vaerenbergh J."/>
            <person name="Jacques M.-A."/>
        </authorList>
    </citation>
    <scope>NUCLEOTIDE SEQUENCE</scope>
    <source>
        <strain evidence="2">AGQB46</strain>
    </source>
</reference>
<gene>
    <name evidence="2" type="ORF">OE229_01605</name>
</gene>
<dbReference type="KEGG" id="cpoi:OE229_01605"/>
<evidence type="ECO:0000313" key="3">
    <source>
        <dbReference type="Proteomes" id="UP001062223"/>
    </source>
</evidence>
<keyword evidence="1" id="KW-0812">Transmembrane</keyword>
<evidence type="ECO:0000313" key="2">
    <source>
        <dbReference type="EMBL" id="UYC81186.1"/>
    </source>
</evidence>
<dbReference type="Proteomes" id="UP001062223">
    <property type="component" value="Chromosome"/>
</dbReference>
<evidence type="ECO:0000256" key="1">
    <source>
        <dbReference type="SAM" id="Phobius"/>
    </source>
</evidence>
<feature type="transmembrane region" description="Helical" evidence="1">
    <location>
        <begin position="20"/>
        <end position="42"/>
    </location>
</feature>
<dbReference type="RefSeq" id="WP_263344937.1">
    <property type="nucleotide sequence ID" value="NZ_CP106879.1"/>
</dbReference>
<protein>
    <recommendedName>
        <fullName evidence="4">Prepilin-type N-terminal cleavage/methylation domain-containing protein</fullName>
    </recommendedName>
</protein>
<accession>A0A9Q9T3Z8</accession>
<dbReference type="AlphaFoldDB" id="A0A9Q9T3Z8"/>
<keyword evidence="1" id="KW-0472">Membrane</keyword>
<sequence length="235" mass="24538">MMRALRRLHREQAGISLSELLVAVSVSMIILVAVGGFFTATLRAGVTNTSSDQNARTASIAMNSITRYVHAASLLPKSDGTYAAAVTRAAPTQVVFFAYINLDGNSTDKPVQIRYSLNDAKRLVVDQWDGTATNGFYSFPATTQTPARSLVVGGPIASPTSDGVALFSYLGADGKTLATQPDGTLATAQLGNVRAVRVNLELGSTTAGASGNTHVQNTLYLFNVVYGTSIGAGSS</sequence>
<name>A0A9Q9T3Z8_9MICO</name>